<evidence type="ECO:0000313" key="2">
    <source>
        <dbReference type="EMBL" id="MPN40972.1"/>
    </source>
</evidence>
<feature type="compositionally biased region" description="Basic and acidic residues" evidence="1">
    <location>
        <begin position="70"/>
        <end position="88"/>
    </location>
</feature>
<evidence type="ECO:0000256" key="1">
    <source>
        <dbReference type="SAM" id="MobiDB-lite"/>
    </source>
</evidence>
<name>A0A645HR83_9ZZZZ</name>
<organism evidence="2">
    <name type="scientific">bioreactor metagenome</name>
    <dbReference type="NCBI Taxonomy" id="1076179"/>
    <lineage>
        <taxon>unclassified sequences</taxon>
        <taxon>metagenomes</taxon>
        <taxon>ecological metagenomes</taxon>
    </lineage>
</organism>
<accession>A0A645HR83</accession>
<dbReference type="EMBL" id="VSSQ01097737">
    <property type="protein sequence ID" value="MPN40972.1"/>
    <property type="molecule type" value="Genomic_DNA"/>
</dbReference>
<feature type="region of interest" description="Disordered" evidence="1">
    <location>
        <begin position="1"/>
        <end position="131"/>
    </location>
</feature>
<reference evidence="2" key="1">
    <citation type="submission" date="2019-08" db="EMBL/GenBank/DDBJ databases">
        <authorList>
            <person name="Kucharzyk K."/>
            <person name="Murdoch R.W."/>
            <person name="Higgins S."/>
            <person name="Loffler F."/>
        </authorList>
    </citation>
    <scope>NUCLEOTIDE SEQUENCE</scope>
</reference>
<gene>
    <name evidence="2" type="ORF">SDC9_188512</name>
</gene>
<comment type="caution">
    <text evidence="2">The sequence shown here is derived from an EMBL/GenBank/DDBJ whole genome shotgun (WGS) entry which is preliminary data.</text>
</comment>
<protein>
    <submittedName>
        <fullName evidence="2">Uncharacterized protein</fullName>
    </submittedName>
</protein>
<sequence length="141" mass="15794">MWYAASRRPAEKAQGRTRKRKPAESGPDSGPLPPYSARLPAKRSLLELPASGRCPVPGLRIRSGAIRRRSQTDRVGRRTDWPPRRKPEPPPGAVRDRRKHTVRSASGGAGDRFCCRWQPHPKTDKPVRRPATPDWFGCCGL</sequence>
<proteinExistence type="predicted"/>
<dbReference type="AlphaFoldDB" id="A0A645HR83"/>